<proteinExistence type="predicted"/>
<comment type="caution">
    <text evidence="2">The sequence shown here is derived from an EMBL/GenBank/DDBJ whole genome shotgun (WGS) entry which is preliminary data.</text>
</comment>
<evidence type="ECO:0000313" key="3">
    <source>
        <dbReference type="Proteomes" id="UP001142610"/>
    </source>
</evidence>
<dbReference type="Proteomes" id="UP001142610">
    <property type="component" value="Unassembled WGS sequence"/>
</dbReference>
<gene>
    <name evidence="2" type="ORF">NOG11_14175</name>
</gene>
<evidence type="ECO:0000256" key="1">
    <source>
        <dbReference type="SAM" id="SignalP"/>
    </source>
</evidence>
<keyword evidence="3" id="KW-1185">Reference proteome</keyword>
<feature type="chain" id="PRO_5040993323" evidence="1">
    <location>
        <begin position="26"/>
        <end position="99"/>
    </location>
</feature>
<organism evidence="2 3">
    <name type="scientific">Parvularcula maris</name>
    <dbReference type="NCBI Taxonomy" id="2965077"/>
    <lineage>
        <taxon>Bacteria</taxon>
        <taxon>Pseudomonadati</taxon>
        <taxon>Pseudomonadota</taxon>
        <taxon>Alphaproteobacteria</taxon>
        <taxon>Parvularculales</taxon>
        <taxon>Parvularculaceae</taxon>
        <taxon>Parvularcula</taxon>
    </lineage>
</organism>
<keyword evidence="1" id="KW-0732">Signal</keyword>
<protein>
    <submittedName>
        <fullName evidence="2">UrcA family protein</fullName>
    </submittedName>
</protein>
<reference evidence="2" key="1">
    <citation type="submission" date="2022-07" db="EMBL/GenBank/DDBJ databases">
        <title>Parvularcula maris sp. nov., an algicidal bacterium isolated from seawater.</title>
        <authorList>
            <person name="Li F."/>
        </authorList>
    </citation>
    <scope>NUCLEOTIDE SEQUENCE</scope>
    <source>
        <strain evidence="2">BGMRC 0090</strain>
    </source>
</reference>
<dbReference type="EMBL" id="JANIBC010000021">
    <property type="protein sequence ID" value="MCQ8186526.1"/>
    <property type="molecule type" value="Genomic_DNA"/>
</dbReference>
<evidence type="ECO:0000313" key="2">
    <source>
        <dbReference type="EMBL" id="MCQ8186526.1"/>
    </source>
</evidence>
<name>A0A9X2RK35_9PROT</name>
<dbReference type="RefSeq" id="WP_256620458.1">
    <property type="nucleotide sequence ID" value="NZ_JANIBC010000021.1"/>
</dbReference>
<feature type="signal peptide" evidence="1">
    <location>
        <begin position="1"/>
        <end position="25"/>
    </location>
</feature>
<dbReference type="InterPro" id="IPR030972">
    <property type="entry name" value="UrcA_uranyl"/>
</dbReference>
<sequence length="99" mass="10984">MIKAFSFPAAAVLAGMVAVPGQAAAESPDTFVTIAILENLSDAENAEEFEKRLRDEAQRYCEREAPNANRRQLRRCEEEIVAAVAEALEEQNVVVAWNY</sequence>
<accession>A0A9X2RK35</accession>
<dbReference type="AlphaFoldDB" id="A0A9X2RK35"/>
<dbReference type="NCBIfam" id="TIGR04433">
    <property type="entry name" value="UrcA_uranyl"/>
    <property type="match status" value="1"/>
</dbReference>